<gene>
    <name evidence="2" type="ORF">EV196_101505</name>
</gene>
<name>A0A4R1RRW1_9FLAO</name>
<feature type="chain" id="PRO_5020397066" evidence="1">
    <location>
        <begin position="23"/>
        <end position="841"/>
    </location>
</feature>
<comment type="caution">
    <text evidence="2">The sequence shown here is derived from an EMBL/GenBank/DDBJ whole genome shotgun (WGS) entry which is preliminary data.</text>
</comment>
<protein>
    <submittedName>
        <fullName evidence="2">Uncharacterized protein</fullName>
    </submittedName>
</protein>
<dbReference type="AlphaFoldDB" id="A0A4R1RRW1"/>
<dbReference type="Proteomes" id="UP000295455">
    <property type="component" value="Unassembled WGS sequence"/>
</dbReference>
<organism evidence="2 3">
    <name type="scientific">Mariniflexile fucanivorans</name>
    <dbReference type="NCBI Taxonomy" id="264023"/>
    <lineage>
        <taxon>Bacteria</taxon>
        <taxon>Pseudomonadati</taxon>
        <taxon>Bacteroidota</taxon>
        <taxon>Flavobacteriia</taxon>
        <taxon>Flavobacteriales</taxon>
        <taxon>Flavobacteriaceae</taxon>
        <taxon>Mariniflexile</taxon>
    </lineage>
</organism>
<accession>A0A4R1RRW1</accession>
<keyword evidence="3" id="KW-1185">Reference proteome</keyword>
<proteinExistence type="predicted"/>
<evidence type="ECO:0000313" key="3">
    <source>
        <dbReference type="Proteomes" id="UP000295455"/>
    </source>
</evidence>
<evidence type="ECO:0000313" key="2">
    <source>
        <dbReference type="EMBL" id="TCL69074.1"/>
    </source>
</evidence>
<reference evidence="2 3" key="1">
    <citation type="submission" date="2019-03" db="EMBL/GenBank/DDBJ databases">
        <title>Genomic Encyclopedia of Type Strains, Phase IV (KMG-IV): sequencing the most valuable type-strain genomes for metagenomic binning, comparative biology and taxonomic classification.</title>
        <authorList>
            <person name="Goeker M."/>
        </authorList>
    </citation>
    <scope>NUCLEOTIDE SEQUENCE [LARGE SCALE GENOMIC DNA]</scope>
    <source>
        <strain evidence="2 3">DSM 18792</strain>
    </source>
</reference>
<dbReference type="EMBL" id="SLUP01000001">
    <property type="protein sequence ID" value="TCL69074.1"/>
    <property type="molecule type" value="Genomic_DNA"/>
</dbReference>
<sequence>MKNLKILSLLFITLFIFNLSCKKDDDTDDQKQETIGRTLIDLTVKLPEGSKINVNDTYVYTLGTSDDVDAQGNVSALIFEGSTELAFLFNSSNEPLLAGFISKEKTEISLSSTAEVLLYYAIPTYLQDNQYKDAYISEISKLDEFPAFVEGLQTLYTSDNFTLKNGAYFNLLSEQLESLSQITVINSTGKVNTDSKDARSGISIKDVPENSIQVSNKYSRDAHAFIYKKSVINLNGQEQIINLKVSGSDEAQIQFEIDRAEHTGQDVKADIRVLSIACQTKRFKETLSKAFELELKDNETAAKYEVTVIGAGGSNSNREFTDAENEKFQELSKKAFIIDYFLPIALDIAGRKSEYDKLNGSKNDALFAAVLPYIEDNAAVLDLVYKGDYKSAVETFLTDIYASGSNFGDAFRIMQAIYDVLSENNTIPFDYGVTDAQKNNETKIMEIISEVMKLESFDCLNFFFEDSSVSESWNVTVEKGKVKLSPKKANVTILANTTQEIKATVSSITLNAGEKFEYEWSTTTAYGGVINDLNGKSGTSFTSNFDKVYFLSNASESQLSDGDNIEKVNVKVFTNGPSGRFEVGTDEMEVNVRKNNFVITPNGITINGDTSLTLKLEHNDQTTQIPNNKFDYKIIWETSGRHGGFKTNKTLYTVYNSNSIEYLCTNTETMNGTEEFQAVVYAKPKGSSEDYEIVASADASINIDNDPKKKYYVLTPIFTITKLADEACTAGANDIRNWLDSAIYVDKIANAKSYTLKITDIFSGPSKYDLWDTKPAPDLFYSWNQGDTRYKNTNTNTAVSNAAFTFSLAATSTNTCNPDYSDSVGWVSGTRGIGQLVVTLE</sequence>
<keyword evidence="1" id="KW-0732">Signal</keyword>
<dbReference type="RefSeq" id="WP_132214530.1">
    <property type="nucleotide sequence ID" value="NZ_OX156936.1"/>
</dbReference>
<dbReference type="OrthoDB" id="1401154at2"/>
<feature type="signal peptide" evidence="1">
    <location>
        <begin position="1"/>
        <end position="22"/>
    </location>
</feature>
<evidence type="ECO:0000256" key="1">
    <source>
        <dbReference type="SAM" id="SignalP"/>
    </source>
</evidence>